<feature type="non-terminal residue" evidence="1">
    <location>
        <position position="1"/>
    </location>
</feature>
<accession>A0A9P7JHT4</accession>
<protein>
    <recommendedName>
        <fullName evidence="3">Fungal-type protein kinase domain-containing protein</fullName>
    </recommendedName>
</protein>
<dbReference type="AlphaFoldDB" id="A0A9P7JHT4"/>
<evidence type="ECO:0008006" key="3">
    <source>
        <dbReference type="Google" id="ProtNLM"/>
    </source>
</evidence>
<reference evidence="1" key="1">
    <citation type="journal article" date="2020" name="New Phytol.">
        <title>Comparative genomics reveals dynamic genome evolution in host specialist ectomycorrhizal fungi.</title>
        <authorList>
            <person name="Lofgren L.A."/>
            <person name="Nguyen N.H."/>
            <person name="Vilgalys R."/>
            <person name="Ruytinx J."/>
            <person name="Liao H.L."/>
            <person name="Branco S."/>
            <person name="Kuo A."/>
            <person name="LaButti K."/>
            <person name="Lipzen A."/>
            <person name="Andreopoulos W."/>
            <person name="Pangilinan J."/>
            <person name="Riley R."/>
            <person name="Hundley H."/>
            <person name="Na H."/>
            <person name="Barry K."/>
            <person name="Grigoriev I.V."/>
            <person name="Stajich J.E."/>
            <person name="Kennedy P.G."/>
        </authorList>
    </citation>
    <scope>NUCLEOTIDE SEQUENCE</scope>
    <source>
        <strain evidence="1">MN1</strain>
    </source>
</reference>
<dbReference type="OrthoDB" id="2642000at2759"/>
<evidence type="ECO:0000313" key="1">
    <source>
        <dbReference type="EMBL" id="KAG1823841.1"/>
    </source>
</evidence>
<comment type="caution">
    <text evidence="1">The sequence shown here is derived from an EMBL/GenBank/DDBJ whole genome shotgun (WGS) entry which is preliminary data.</text>
</comment>
<dbReference type="GeneID" id="64624227"/>
<keyword evidence="2" id="KW-1185">Reference proteome</keyword>
<gene>
    <name evidence="1" type="ORF">BJ212DRAFT_1261805</name>
</gene>
<dbReference type="Proteomes" id="UP000807769">
    <property type="component" value="Unassembled WGS sequence"/>
</dbReference>
<dbReference type="EMBL" id="JABBWG010000004">
    <property type="protein sequence ID" value="KAG1823841.1"/>
    <property type="molecule type" value="Genomic_DNA"/>
</dbReference>
<sequence length="169" mass="19343">MTTASDPLIHRRTVFRTPAVKCTWFSCRREFLHGILDSLLGEHVISTEGPVSSHILFAGHLEACRRGIMHRDTSDGNVWFWVPQTEPQYAVPEWYISPQNTKSHFDTLEVPAPWFPKRPGMTVFSYSFLQGTFPFGTTADSEEAPHLTHDLESYIFLIWIVGVNFKGPY</sequence>
<organism evidence="1 2">
    <name type="scientific">Suillus subaureus</name>
    <dbReference type="NCBI Taxonomy" id="48587"/>
    <lineage>
        <taxon>Eukaryota</taxon>
        <taxon>Fungi</taxon>
        <taxon>Dikarya</taxon>
        <taxon>Basidiomycota</taxon>
        <taxon>Agaricomycotina</taxon>
        <taxon>Agaricomycetes</taxon>
        <taxon>Agaricomycetidae</taxon>
        <taxon>Boletales</taxon>
        <taxon>Suillineae</taxon>
        <taxon>Suillaceae</taxon>
        <taxon>Suillus</taxon>
    </lineage>
</organism>
<evidence type="ECO:0000313" key="2">
    <source>
        <dbReference type="Proteomes" id="UP000807769"/>
    </source>
</evidence>
<proteinExistence type="predicted"/>
<dbReference type="RefSeq" id="XP_041197901.1">
    <property type="nucleotide sequence ID" value="XM_041330210.1"/>
</dbReference>
<name>A0A9P7JHT4_9AGAM</name>